<keyword evidence="3" id="KW-1185">Reference proteome</keyword>
<accession>L9W7F6</accession>
<organism evidence="2 3">
    <name type="scientific">Natronorubrum sulfidifaciens JCM 14089</name>
    <dbReference type="NCBI Taxonomy" id="1230460"/>
    <lineage>
        <taxon>Archaea</taxon>
        <taxon>Methanobacteriati</taxon>
        <taxon>Methanobacteriota</taxon>
        <taxon>Stenosarchaea group</taxon>
        <taxon>Halobacteria</taxon>
        <taxon>Halobacteriales</taxon>
        <taxon>Natrialbaceae</taxon>
        <taxon>Natronorubrum</taxon>
    </lineage>
</organism>
<dbReference type="STRING" id="1230460.C495_10214"/>
<feature type="region of interest" description="Disordered" evidence="1">
    <location>
        <begin position="1"/>
        <end position="61"/>
    </location>
</feature>
<evidence type="ECO:0000256" key="1">
    <source>
        <dbReference type="SAM" id="MobiDB-lite"/>
    </source>
</evidence>
<dbReference type="Proteomes" id="UP000011661">
    <property type="component" value="Unassembled WGS sequence"/>
</dbReference>
<proteinExistence type="predicted"/>
<dbReference type="PATRIC" id="fig|1230460.4.peg.2072"/>
<dbReference type="AlphaFoldDB" id="L9W7F6"/>
<protein>
    <submittedName>
        <fullName evidence="2">Uncharacterized protein</fullName>
    </submittedName>
</protein>
<evidence type="ECO:0000313" key="2">
    <source>
        <dbReference type="EMBL" id="ELY44268.1"/>
    </source>
</evidence>
<comment type="caution">
    <text evidence="2">The sequence shown here is derived from an EMBL/GenBank/DDBJ whole genome shotgun (WGS) entry which is preliminary data.</text>
</comment>
<reference evidence="2 3" key="1">
    <citation type="journal article" date="2014" name="PLoS Genet.">
        <title>Phylogenetically driven sequencing of extremely halophilic archaea reveals strategies for static and dynamic osmo-response.</title>
        <authorList>
            <person name="Becker E.A."/>
            <person name="Seitzer P.M."/>
            <person name="Tritt A."/>
            <person name="Larsen D."/>
            <person name="Krusor M."/>
            <person name="Yao A.I."/>
            <person name="Wu D."/>
            <person name="Madern D."/>
            <person name="Eisen J.A."/>
            <person name="Darling A.E."/>
            <person name="Facciotti M.T."/>
        </authorList>
    </citation>
    <scope>NUCLEOTIDE SEQUENCE [LARGE SCALE GENOMIC DNA]</scope>
    <source>
        <strain evidence="2 3">JCM 14089</strain>
    </source>
</reference>
<gene>
    <name evidence="2" type="ORF">C495_10214</name>
</gene>
<evidence type="ECO:0000313" key="3">
    <source>
        <dbReference type="Proteomes" id="UP000011661"/>
    </source>
</evidence>
<feature type="compositionally biased region" description="Polar residues" evidence="1">
    <location>
        <begin position="48"/>
        <end position="61"/>
    </location>
</feature>
<sequence length="61" mass="6672">MTRRSVSGGEATGTLAAAMAVRHSWAGPNRTETWRPRRETGIDRDDSPTMTSVGDQLTVNR</sequence>
<dbReference type="EMBL" id="AOHX01000039">
    <property type="protein sequence ID" value="ELY44268.1"/>
    <property type="molecule type" value="Genomic_DNA"/>
</dbReference>
<name>L9W7F6_9EURY</name>
<feature type="compositionally biased region" description="Basic and acidic residues" evidence="1">
    <location>
        <begin position="32"/>
        <end position="47"/>
    </location>
</feature>